<evidence type="ECO:0000256" key="2">
    <source>
        <dbReference type="ARBA" id="ARBA00005375"/>
    </source>
</evidence>
<evidence type="ECO:0000313" key="4">
    <source>
        <dbReference type="RefSeq" id="XP_015601603.1"/>
    </source>
</evidence>
<dbReference type="SUPFAM" id="SSF53254">
    <property type="entry name" value="Phosphoglycerate mutase-like"/>
    <property type="match status" value="1"/>
</dbReference>
<dbReference type="Pfam" id="PF00328">
    <property type="entry name" value="His_Phos_2"/>
    <property type="match status" value="1"/>
</dbReference>
<evidence type="ECO:0000313" key="3">
    <source>
        <dbReference type="Proteomes" id="UP000694920"/>
    </source>
</evidence>
<sequence length="376" mass="43677">MLQKATKHSGFLREYESDIECIKDTLRLVTVVFRHGQRTPADTYPTDPHINDSMVPYGWGQLTNEGKLNQYNQGLYLRKRYGKLLGTVYSPDIFYLRSTEVDRTKMSAMLEAAALWRPEQNQIFKEDLPWQPVILHYEPKDKDNLLLTTPCPAYFQELDRVMKSAEIIKLQEENELMYQELRNFTGLNIRNPDDIWSLYGTLRAEADLNLTFPYWVKNYYPEKLEPLTKISYIIKIWNPLLQKLRGGPLVRAIVESMRNKTKGILNPNARKMYMYSGHDGSVTSLLGSLGVWELQMPDYNIMTMLELHEDQNGWNVQIFLRNSTKVEPYSLTLPGCSTICPFNDFLELVKSIIPEDWESECQVEDSNYIPPSPSPP</sequence>
<dbReference type="InterPro" id="IPR029033">
    <property type="entry name" value="His_PPase_superfam"/>
</dbReference>
<protein>
    <submittedName>
        <fullName evidence="4">Prostatic acid phosphatase</fullName>
    </submittedName>
</protein>
<dbReference type="Proteomes" id="UP000694920">
    <property type="component" value="Unplaced"/>
</dbReference>
<dbReference type="GeneID" id="107270790"/>
<accession>A0AAJ7FPB2</accession>
<name>A0AAJ7FPB2_CEPCN</name>
<keyword evidence="3" id="KW-1185">Reference proteome</keyword>
<comment type="similarity">
    <text evidence="2">Belongs to the histidine acid phosphatase family.</text>
</comment>
<reference evidence="4" key="1">
    <citation type="submission" date="2025-08" db="UniProtKB">
        <authorList>
            <consortium name="RefSeq"/>
        </authorList>
    </citation>
    <scope>IDENTIFICATION</scope>
</reference>
<dbReference type="CDD" id="cd07061">
    <property type="entry name" value="HP_HAP_like"/>
    <property type="match status" value="1"/>
</dbReference>
<dbReference type="PANTHER" id="PTHR11567">
    <property type="entry name" value="ACID PHOSPHATASE-RELATED"/>
    <property type="match status" value="1"/>
</dbReference>
<dbReference type="RefSeq" id="XP_015601603.1">
    <property type="nucleotide sequence ID" value="XM_015746117.1"/>
</dbReference>
<dbReference type="AlphaFoldDB" id="A0AAJ7FPB2"/>
<dbReference type="PROSITE" id="PS00616">
    <property type="entry name" value="HIS_ACID_PHOSPHAT_1"/>
    <property type="match status" value="1"/>
</dbReference>
<dbReference type="InterPro" id="IPR050645">
    <property type="entry name" value="Histidine_acid_phosphatase"/>
</dbReference>
<dbReference type="Gene3D" id="3.40.50.1240">
    <property type="entry name" value="Phosphoglycerate mutase-like"/>
    <property type="match status" value="1"/>
</dbReference>
<dbReference type="PANTHER" id="PTHR11567:SF205">
    <property type="entry name" value="GH28721P-RELATED"/>
    <property type="match status" value="1"/>
</dbReference>
<evidence type="ECO:0000256" key="1">
    <source>
        <dbReference type="ARBA" id="ARBA00000032"/>
    </source>
</evidence>
<dbReference type="InterPro" id="IPR000560">
    <property type="entry name" value="His_Pase_clade-2"/>
</dbReference>
<proteinExistence type="inferred from homology"/>
<dbReference type="InterPro" id="IPR033379">
    <property type="entry name" value="Acid_Pase_AS"/>
</dbReference>
<organism evidence="3 4">
    <name type="scientific">Cephus cinctus</name>
    <name type="common">Wheat stem sawfly</name>
    <dbReference type="NCBI Taxonomy" id="211228"/>
    <lineage>
        <taxon>Eukaryota</taxon>
        <taxon>Metazoa</taxon>
        <taxon>Ecdysozoa</taxon>
        <taxon>Arthropoda</taxon>
        <taxon>Hexapoda</taxon>
        <taxon>Insecta</taxon>
        <taxon>Pterygota</taxon>
        <taxon>Neoptera</taxon>
        <taxon>Endopterygota</taxon>
        <taxon>Hymenoptera</taxon>
        <taxon>Cephoidea</taxon>
        <taxon>Cephidae</taxon>
        <taxon>Cephus</taxon>
    </lineage>
</organism>
<comment type="catalytic activity">
    <reaction evidence="1">
        <text>a phosphate monoester + H2O = an alcohol + phosphate</text>
        <dbReference type="Rhea" id="RHEA:15017"/>
        <dbReference type="ChEBI" id="CHEBI:15377"/>
        <dbReference type="ChEBI" id="CHEBI:30879"/>
        <dbReference type="ChEBI" id="CHEBI:43474"/>
        <dbReference type="ChEBI" id="CHEBI:67140"/>
        <dbReference type="EC" id="3.1.3.2"/>
    </reaction>
</comment>
<dbReference type="KEGG" id="ccin:107270790"/>
<dbReference type="GO" id="GO:0003993">
    <property type="term" value="F:acid phosphatase activity"/>
    <property type="evidence" value="ECO:0007669"/>
    <property type="project" value="UniProtKB-EC"/>
</dbReference>
<gene>
    <name evidence="4" type="primary">LOC107270790</name>
</gene>